<feature type="domain" description="Glycosyltransferase 2-like" evidence="1">
    <location>
        <begin position="4"/>
        <end position="118"/>
    </location>
</feature>
<evidence type="ECO:0000259" key="1">
    <source>
        <dbReference type="Pfam" id="PF00535"/>
    </source>
</evidence>
<dbReference type="EMBL" id="JBHSMI010000028">
    <property type="protein sequence ID" value="MFC5405031.1"/>
    <property type="molecule type" value="Genomic_DNA"/>
</dbReference>
<dbReference type="InterPro" id="IPR050834">
    <property type="entry name" value="Glycosyltransf_2"/>
</dbReference>
<keyword evidence="3" id="KW-1185">Reference proteome</keyword>
<keyword evidence="2" id="KW-0808">Transferase</keyword>
<proteinExistence type="predicted"/>
<sequence>MKISLIMATVNRTLEVETFLRHLDRQEYRDFELIVVDQNEDDRLASILLPYGSRFTIVHLASERGISKARNVGLLRASGDLIAFPDDDCWYGPDLLRSVVARFAARPDADIVTGRSIDGTGADSASKFDKTEGPVDRKNVWRRAISYTIFQRRNVGVLVGGFDENIGVGANSIYLSGEETDYVLRALPHCRAYYYPDLTVYHPSPVARYSPQVIKRAYKYGCGFGKVVAKHRYSLPYKGTALLKPIVGSILYGLFLQFPKSNYYWHSFLGRLRGML</sequence>
<dbReference type="Pfam" id="PF00535">
    <property type="entry name" value="Glycos_transf_2"/>
    <property type="match status" value="1"/>
</dbReference>
<evidence type="ECO:0000313" key="3">
    <source>
        <dbReference type="Proteomes" id="UP001596113"/>
    </source>
</evidence>
<dbReference type="RefSeq" id="WP_378135855.1">
    <property type="nucleotide sequence ID" value="NZ_JBHSMI010000028.1"/>
</dbReference>
<comment type="caution">
    <text evidence="2">The sequence shown here is derived from an EMBL/GenBank/DDBJ whole genome shotgun (WGS) entry which is preliminary data.</text>
</comment>
<accession>A0ABW0HXS8</accession>
<dbReference type="GO" id="GO:0016757">
    <property type="term" value="F:glycosyltransferase activity"/>
    <property type="evidence" value="ECO:0007669"/>
    <property type="project" value="UniProtKB-KW"/>
</dbReference>
<dbReference type="CDD" id="cd00761">
    <property type="entry name" value="Glyco_tranf_GTA_type"/>
    <property type="match status" value="1"/>
</dbReference>
<dbReference type="EC" id="2.4.-.-" evidence="2"/>
<dbReference type="Gene3D" id="3.90.550.10">
    <property type="entry name" value="Spore Coat Polysaccharide Biosynthesis Protein SpsA, Chain A"/>
    <property type="match status" value="1"/>
</dbReference>
<evidence type="ECO:0000313" key="2">
    <source>
        <dbReference type="EMBL" id="MFC5405031.1"/>
    </source>
</evidence>
<dbReference type="PANTHER" id="PTHR43685">
    <property type="entry name" value="GLYCOSYLTRANSFERASE"/>
    <property type="match status" value="1"/>
</dbReference>
<reference evidence="3" key="1">
    <citation type="journal article" date="2019" name="Int. J. Syst. Evol. Microbiol.">
        <title>The Global Catalogue of Microorganisms (GCM) 10K type strain sequencing project: providing services to taxonomists for standard genome sequencing and annotation.</title>
        <authorList>
            <consortium name="The Broad Institute Genomics Platform"/>
            <consortium name="The Broad Institute Genome Sequencing Center for Infectious Disease"/>
            <person name="Wu L."/>
            <person name="Ma J."/>
        </authorList>
    </citation>
    <scope>NUCLEOTIDE SEQUENCE [LARGE SCALE GENOMIC DNA]</scope>
    <source>
        <strain evidence="3">CGMCC 1.18575</strain>
    </source>
</reference>
<name>A0ABW0HXS8_9BACL</name>
<dbReference type="SUPFAM" id="SSF53448">
    <property type="entry name" value="Nucleotide-diphospho-sugar transferases"/>
    <property type="match status" value="1"/>
</dbReference>
<protein>
    <submittedName>
        <fullName evidence="2">Glycosyltransferase family 2 protein</fullName>
        <ecNumber evidence="2">2.4.-.-</ecNumber>
    </submittedName>
</protein>
<keyword evidence="2" id="KW-0328">Glycosyltransferase</keyword>
<dbReference type="Proteomes" id="UP001596113">
    <property type="component" value="Unassembled WGS sequence"/>
</dbReference>
<gene>
    <name evidence="2" type="ORF">ACFPOF_19995</name>
</gene>
<dbReference type="InterPro" id="IPR001173">
    <property type="entry name" value="Glyco_trans_2-like"/>
</dbReference>
<organism evidence="2 3">
    <name type="scientific">Cohnella soli</name>
    <dbReference type="NCBI Taxonomy" id="425005"/>
    <lineage>
        <taxon>Bacteria</taxon>
        <taxon>Bacillati</taxon>
        <taxon>Bacillota</taxon>
        <taxon>Bacilli</taxon>
        <taxon>Bacillales</taxon>
        <taxon>Paenibacillaceae</taxon>
        <taxon>Cohnella</taxon>
    </lineage>
</organism>
<dbReference type="InterPro" id="IPR029044">
    <property type="entry name" value="Nucleotide-diphossugar_trans"/>
</dbReference>
<dbReference type="PANTHER" id="PTHR43685:SF2">
    <property type="entry name" value="GLYCOSYLTRANSFERASE 2-LIKE DOMAIN-CONTAINING PROTEIN"/>
    <property type="match status" value="1"/>
</dbReference>